<sequence>MDLDQQIQTLIKNSPQNGNTAEVVEAITPALKLLAQQLQHLEYYILQTNTQNWVLTTLGHRNKSELEKHVIYAFPTQKDASSSIVEDNVVAKPVPVVYILFQMIAIEPLDSLVFFEHPGNLTTATEVKREDVQKLISIYLQQYQASSHSHSSKIPPDIA</sequence>
<proteinExistence type="predicted"/>
<comment type="caution">
    <text evidence="1">The sequence shown here is derived from an EMBL/GenBank/DDBJ whole genome shotgun (WGS) entry which is preliminary data.</text>
</comment>
<dbReference type="OrthoDB" id="529355at2"/>
<evidence type="ECO:0000313" key="2">
    <source>
        <dbReference type="Proteomes" id="UP000269154"/>
    </source>
</evidence>
<dbReference type="RefSeq" id="WP_124147029.1">
    <property type="nucleotide sequence ID" value="NZ_CAWOKI010000215.1"/>
</dbReference>
<keyword evidence="2" id="KW-1185">Reference proteome</keyword>
<accession>A0A3N6N605</accession>
<dbReference type="EMBL" id="RCBY01000300">
    <property type="protein sequence ID" value="RQH25758.1"/>
    <property type="molecule type" value="Genomic_DNA"/>
</dbReference>
<organism evidence="1 2">
    <name type="scientific">Okeania hirsuta</name>
    <dbReference type="NCBI Taxonomy" id="1458930"/>
    <lineage>
        <taxon>Bacteria</taxon>
        <taxon>Bacillati</taxon>
        <taxon>Cyanobacteriota</taxon>
        <taxon>Cyanophyceae</taxon>
        <taxon>Oscillatoriophycideae</taxon>
        <taxon>Oscillatoriales</taxon>
        <taxon>Microcoleaceae</taxon>
        <taxon>Okeania</taxon>
    </lineage>
</organism>
<dbReference type="Proteomes" id="UP000269154">
    <property type="component" value="Unassembled WGS sequence"/>
</dbReference>
<reference evidence="1 2" key="1">
    <citation type="journal article" date="2018" name="ACS Chem. Biol.">
        <title>Ketoreductase domain dysfunction expands chemodiversity: malyngamide biosynthesis in the cyanobacterium Okeania hirsuta.</title>
        <authorList>
            <person name="Moss N.A."/>
            <person name="Leao T."/>
            <person name="Rankin M."/>
            <person name="McCullough T.M."/>
            <person name="Qu P."/>
            <person name="Korobeynikov A."/>
            <person name="Smith J.L."/>
            <person name="Gerwick L."/>
            <person name="Gerwick W.H."/>
        </authorList>
    </citation>
    <scope>NUCLEOTIDE SEQUENCE [LARGE SCALE GENOMIC DNA]</scope>
    <source>
        <strain evidence="1 2">PAB10Feb10-1</strain>
    </source>
</reference>
<name>A0A3N6N605_9CYAN</name>
<evidence type="ECO:0000313" key="1">
    <source>
        <dbReference type="EMBL" id="RQH25758.1"/>
    </source>
</evidence>
<gene>
    <name evidence="1" type="ORF">D5R40_29165</name>
</gene>
<protein>
    <submittedName>
        <fullName evidence="1">Uncharacterized protein</fullName>
    </submittedName>
</protein>
<dbReference type="AlphaFoldDB" id="A0A3N6N605"/>